<evidence type="ECO:0000256" key="1">
    <source>
        <dbReference type="SAM" id="Coils"/>
    </source>
</evidence>
<accession>A0A7D9IAV2</accession>
<dbReference type="SUPFAM" id="SSF52266">
    <property type="entry name" value="SGNH hydrolase"/>
    <property type="match status" value="1"/>
</dbReference>
<gene>
    <name evidence="3" type="ORF">PACLA_8A033173</name>
</gene>
<dbReference type="AlphaFoldDB" id="A0A7D9IAV2"/>
<feature type="compositionally biased region" description="Basic and acidic residues" evidence="2">
    <location>
        <begin position="151"/>
        <end position="160"/>
    </location>
</feature>
<keyword evidence="1" id="KW-0175">Coiled coil</keyword>
<proteinExistence type="predicted"/>
<reference evidence="3" key="1">
    <citation type="submission" date="2020-04" db="EMBL/GenBank/DDBJ databases">
        <authorList>
            <person name="Alioto T."/>
            <person name="Alioto T."/>
            <person name="Gomez Garrido J."/>
        </authorList>
    </citation>
    <scope>NUCLEOTIDE SEQUENCE</scope>
    <source>
        <strain evidence="3">A484AB</strain>
    </source>
</reference>
<feature type="region of interest" description="Disordered" evidence="2">
    <location>
        <begin position="124"/>
        <end position="175"/>
    </location>
</feature>
<feature type="compositionally biased region" description="Basic and acidic residues" evidence="2">
    <location>
        <begin position="124"/>
        <end position="138"/>
    </location>
</feature>
<keyword evidence="4" id="KW-1185">Reference proteome</keyword>
<evidence type="ECO:0000313" key="4">
    <source>
        <dbReference type="Proteomes" id="UP001152795"/>
    </source>
</evidence>
<dbReference type="Proteomes" id="UP001152795">
    <property type="component" value="Unassembled WGS sequence"/>
</dbReference>
<evidence type="ECO:0000313" key="3">
    <source>
        <dbReference type="EMBL" id="CAB4001753.1"/>
    </source>
</evidence>
<dbReference type="EMBL" id="CACRXK020004171">
    <property type="protein sequence ID" value="CAB4001753.1"/>
    <property type="molecule type" value="Genomic_DNA"/>
</dbReference>
<evidence type="ECO:0000256" key="2">
    <source>
        <dbReference type="SAM" id="MobiDB-lite"/>
    </source>
</evidence>
<feature type="non-terminal residue" evidence="3">
    <location>
        <position position="1"/>
    </location>
</feature>
<name>A0A7D9IAV2_PARCT</name>
<protein>
    <submittedName>
        <fullName evidence="3">Tetratricopeptide repeat 28</fullName>
    </submittedName>
</protein>
<organism evidence="3 4">
    <name type="scientific">Paramuricea clavata</name>
    <name type="common">Red gorgonian</name>
    <name type="synonym">Violescent sea-whip</name>
    <dbReference type="NCBI Taxonomy" id="317549"/>
    <lineage>
        <taxon>Eukaryota</taxon>
        <taxon>Metazoa</taxon>
        <taxon>Cnidaria</taxon>
        <taxon>Anthozoa</taxon>
        <taxon>Octocorallia</taxon>
        <taxon>Malacalcyonacea</taxon>
        <taxon>Plexauridae</taxon>
        <taxon>Paramuricea</taxon>
    </lineage>
</organism>
<dbReference type="Gene3D" id="3.40.50.12690">
    <property type="match status" value="1"/>
</dbReference>
<dbReference type="OrthoDB" id="10072345at2759"/>
<feature type="region of interest" description="Disordered" evidence="2">
    <location>
        <begin position="349"/>
        <end position="384"/>
    </location>
</feature>
<feature type="compositionally biased region" description="Polar residues" evidence="2">
    <location>
        <begin position="312"/>
        <end position="321"/>
    </location>
</feature>
<feature type="coiled-coil region" evidence="1">
    <location>
        <begin position="200"/>
        <end position="287"/>
    </location>
</feature>
<feature type="region of interest" description="Disordered" evidence="2">
    <location>
        <begin position="302"/>
        <end position="321"/>
    </location>
</feature>
<comment type="caution">
    <text evidence="3">The sequence shown here is derived from an EMBL/GenBank/DDBJ whole genome shotgun (WGS) entry which is preliminary data.</text>
</comment>
<feature type="compositionally biased region" description="Polar residues" evidence="2">
    <location>
        <begin position="349"/>
        <end position="359"/>
    </location>
</feature>
<sequence length="491" mass="55419">MCSTTVSNVLYGYFGLNKSKLKWSGTLEDLKAFVLTEISEEIAENTSWRSPSGGTWQFDSKMLSVTWHSKSENIYFKGEKGSDLTTRVYSYVNLGLGESDQTVVSGSPTETELEKSIESLLASKNEHMNDISKTKDIPTNEGASEDENTSDIEKTEDTSTKEGNPVKASNRHLDFSNSIIHEAQSSKEETNTNLSTSNTVHELKKEKYDLIKANNDLREKNEVLHQKISDFNLTVQRLEDEKQSLITTLKLVQKETQTVQLDLNDRMQNLENENKSLSTALTLLQHELDNTQQHKWKVVKTKYNKPPPETPAGSNTIETKNQYTTLRVTDSEHDDIPARLNTQQILDETSNTTKHSNIQMVGKSSGPSNSNESSRDSQRSQPRIAIFGDSMIKHLDTKRMQNGLKKGKVTIKTFPGAGIDQMKHYAVPTLITKPKTLIFHVGTNDLHYKTPENLINAMNDLGETIHRQNNDLELIWSEIITRTDDQNLAEK</sequence>